<feature type="compositionally biased region" description="Polar residues" evidence="1">
    <location>
        <begin position="57"/>
        <end position="69"/>
    </location>
</feature>
<evidence type="ECO:0000313" key="3">
    <source>
        <dbReference type="Ensembl" id="ENSKMAP00000023793.1"/>
    </source>
</evidence>
<reference evidence="3" key="2">
    <citation type="submission" date="2025-09" db="UniProtKB">
        <authorList>
            <consortium name="Ensembl"/>
        </authorList>
    </citation>
    <scope>IDENTIFICATION</scope>
</reference>
<dbReference type="OMA" id="HEPEPHK"/>
<feature type="compositionally biased region" description="Basic and acidic residues" evidence="1">
    <location>
        <begin position="36"/>
        <end position="56"/>
    </location>
</feature>
<organism evidence="3 4">
    <name type="scientific">Kryptolebias marmoratus</name>
    <name type="common">Mangrove killifish</name>
    <name type="synonym">Rivulus marmoratus</name>
    <dbReference type="NCBI Taxonomy" id="37003"/>
    <lineage>
        <taxon>Eukaryota</taxon>
        <taxon>Metazoa</taxon>
        <taxon>Chordata</taxon>
        <taxon>Craniata</taxon>
        <taxon>Vertebrata</taxon>
        <taxon>Euteleostomi</taxon>
        <taxon>Actinopterygii</taxon>
        <taxon>Neopterygii</taxon>
        <taxon>Teleostei</taxon>
        <taxon>Neoteleostei</taxon>
        <taxon>Acanthomorphata</taxon>
        <taxon>Ovalentaria</taxon>
        <taxon>Atherinomorphae</taxon>
        <taxon>Cyprinodontiformes</taxon>
        <taxon>Rivulidae</taxon>
        <taxon>Kryptolebias</taxon>
    </lineage>
</organism>
<dbReference type="InterPro" id="IPR001005">
    <property type="entry name" value="SANT/Myb"/>
</dbReference>
<feature type="compositionally biased region" description="Basic and acidic residues" evidence="1">
    <location>
        <begin position="167"/>
        <end position="177"/>
    </location>
</feature>
<feature type="compositionally biased region" description="Polar residues" evidence="1">
    <location>
        <begin position="11"/>
        <end position="34"/>
    </location>
</feature>
<dbReference type="InterPro" id="IPR039467">
    <property type="entry name" value="TFIIIB_B''_Myb"/>
</dbReference>
<dbReference type="PANTHER" id="PTHR22929:SF0">
    <property type="entry name" value="TRANSCRIPTION FACTOR TFIIIB COMPONENT B'' HOMOLOG"/>
    <property type="match status" value="1"/>
</dbReference>
<dbReference type="GO" id="GO:0001156">
    <property type="term" value="F:TFIIIC-class transcription factor complex binding"/>
    <property type="evidence" value="ECO:0007669"/>
    <property type="project" value="TreeGrafter"/>
</dbReference>
<keyword evidence="4" id="KW-1185">Reference proteome</keyword>
<dbReference type="CDD" id="cd00167">
    <property type="entry name" value="SANT"/>
    <property type="match status" value="1"/>
</dbReference>
<dbReference type="GO" id="GO:0000126">
    <property type="term" value="C:transcription factor TFIIIB complex"/>
    <property type="evidence" value="ECO:0007669"/>
    <property type="project" value="TreeGrafter"/>
</dbReference>
<feature type="region of interest" description="Disordered" evidence="1">
    <location>
        <begin position="1"/>
        <end position="189"/>
    </location>
</feature>
<dbReference type="AlphaFoldDB" id="A0A3Q3B302"/>
<feature type="compositionally biased region" description="Acidic residues" evidence="1">
    <location>
        <begin position="292"/>
        <end position="306"/>
    </location>
</feature>
<accession>A0A3Q3B302</accession>
<evidence type="ECO:0000313" key="4">
    <source>
        <dbReference type="Proteomes" id="UP000264800"/>
    </source>
</evidence>
<dbReference type="SUPFAM" id="SSF46689">
    <property type="entry name" value="Homeodomain-like"/>
    <property type="match status" value="1"/>
</dbReference>
<evidence type="ECO:0000256" key="1">
    <source>
        <dbReference type="SAM" id="MobiDB-lite"/>
    </source>
</evidence>
<dbReference type="Proteomes" id="UP000264800">
    <property type="component" value="Unplaced"/>
</dbReference>
<dbReference type="Ensembl" id="ENSKMAT00000024095.1">
    <property type="protein sequence ID" value="ENSKMAP00000023793.1"/>
    <property type="gene ID" value="ENSKMAG00000017638.1"/>
</dbReference>
<feature type="compositionally biased region" description="Low complexity" evidence="1">
    <location>
        <begin position="93"/>
        <end position="105"/>
    </location>
</feature>
<evidence type="ECO:0000259" key="2">
    <source>
        <dbReference type="SMART" id="SM00717"/>
    </source>
</evidence>
<dbReference type="InterPro" id="IPR009057">
    <property type="entry name" value="Homeodomain-like_sf"/>
</dbReference>
<feature type="region of interest" description="Disordered" evidence="1">
    <location>
        <begin position="284"/>
        <end position="306"/>
    </location>
</feature>
<dbReference type="GeneTree" id="ENSGT00390000012762"/>
<feature type="compositionally biased region" description="Low complexity" evidence="1">
    <location>
        <begin position="115"/>
        <end position="127"/>
    </location>
</feature>
<feature type="domain" description="Myb-like" evidence="2">
    <location>
        <begin position="366"/>
        <end position="414"/>
    </location>
</feature>
<dbReference type="Gene3D" id="1.10.10.60">
    <property type="entry name" value="Homeodomain-like"/>
    <property type="match status" value="1"/>
</dbReference>
<proteinExistence type="predicted"/>
<protein>
    <submittedName>
        <fullName evidence="3">Zgc:162472</fullName>
    </submittedName>
</protein>
<reference evidence="3" key="1">
    <citation type="submission" date="2025-08" db="UniProtKB">
        <authorList>
            <consortium name="Ensembl"/>
        </authorList>
    </citation>
    <scope>IDENTIFICATION</scope>
</reference>
<dbReference type="SMART" id="SM00717">
    <property type="entry name" value="SANT"/>
    <property type="match status" value="1"/>
</dbReference>
<dbReference type="STRING" id="37003.ENSKMAP00000023793"/>
<name>A0A3Q3B302_KRYMA</name>
<dbReference type="GO" id="GO:0070898">
    <property type="term" value="P:RNA polymerase III preinitiation complex assembly"/>
    <property type="evidence" value="ECO:0007669"/>
    <property type="project" value="TreeGrafter"/>
</dbReference>
<dbReference type="Pfam" id="PF15963">
    <property type="entry name" value="Myb_DNA-bind_7"/>
    <property type="match status" value="1"/>
</dbReference>
<sequence>MFRRSRFSVRPNVSTVGRTAAGTSQEPPSANQEASEMPKEVKEGNDAATVTDKDGNDQNGEGTSSSASVQRRKRFYIKPKVAPGRPPTLSRTPKSPIKAASAAPPDVSGSDTEKPSTSSKAATTAAPRGLQSPRRRRLSEDSKQLKTVTITPAEDVCKQAENITDSQVKEVTPRPPERVPPSLPDKETTEISEKAKTLISSKNVLSMTPSALSLSRLLNDPSDVQRLMKAQKLRELLKRERCKEKKSYHLMLQKLKKAKARPKEFTLDPTKMTMRDLIHYLPLSNPMTTSVGEEEEEGDAAAEEEQDEALMVPQVKVAEDGSLIIDEESLTVEVQRAKGPNPAQDREPIFERGSTTTYSSFRKANYTKPWSIEETDMFFLAVSMVGTDFSMICQLFPHRARLEIKNKFKKEERENSWRIDKAFSECSDLKFNSKNVF</sequence>
<dbReference type="PANTHER" id="PTHR22929">
    <property type="entry name" value="RNA POLYMERASE III TRANSCRIPTION INITIATION FACTOR B"/>
    <property type="match status" value="1"/>
</dbReference>